<organism evidence="1 2">
    <name type="scientific">Clostridium botulinum B2 450</name>
    <dbReference type="NCBI Taxonomy" id="1379739"/>
    <lineage>
        <taxon>Bacteria</taxon>
        <taxon>Bacillati</taxon>
        <taxon>Bacillota</taxon>
        <taxon>Clostridia</taxon>
        <taxon>Eubacteriales</taxon>
        <taxon>Clostridiaceae</taxon>
        <taxon>Clostridium</taxon>
    </lineage>
</organism>
<sequence>MYFFCSEEHYRNWVKESNIDEDNIFCLDIKEAVCVAKMLFSVTDLK</sequence>
<dbReference type="AlphaFoldDB" id="A0A0D1BPN0"/>
<evidence type="ECO:0000313" key="2">
    <source>
        <dbReference type="Proteomes" id="UP000032250"/>
    </source>
</evidence>
<evidence type="ECO:0000313" key="1">
    <source>
        <dbReference type="EMBL" id="KIS22145.1"/>
    </source>
</evidence>
<comment type="caution">
    <text evidence="1">The sequence shown here is derived from an EMBL/GenBank/DDBJ whole genome shotgun (WGS) entry which is preliminary data.</text>
</comment>
<dbReference type="Proteomes" id="UP000032250">
    <property type="component" value="Unassembled WGS sequence"/>
</dbReference>
<reference evidence="1 2" key="1">
    <citation type="submission" date="2014-06" db="EMBL/GenBank/DDBJ databases">
        <title>Genome characterization of distinct group I Clostridium botulinum lineages.</title>
        <authorList>
            <person name="Giordani F."/>
            <person name="Anselmo A."/>
            <person name="Fillo S."/>
            <person name="Palozzi A.M."/>
            <person name="Fortunato A."/>
            <person name="Gentile B."/>
            <person name="Ciammaruconi A."/>
            <person name="Anniballi F."/>
            <person name="De Medici D."/>
            <person name="Lista F."/>
        </authorList>
    </citation>
    <scope>NUCLEOTIDE SEQUENCE [LARGE SCALE GENOMIC DNA]</scope>
    <source>
        <strain evidence="1 2">B2 450</strain>
    </source>
</reference>
<proteinExistence type="predicted"/>
<gene>
    <name evidence="1" type="ORF">N495_16830</name>
</gene>
<dbReference type="OrthoDB" id="9861946at2"/>
<name>A0A0D1BPN0_CLOBO</name>
<accession>A0A0D1BPN0</accession>
<dbReference type="EMBL" id="JXSU01000008">
    <property type="protein sequence ID" value="KIS22145.1"/>
    <property type="molecule type" value="Genomic_DNA"/>
</dbReference>
<dbReference type="PATRIC" id="fig|1379739.3.peg.3766"/>
<protein>
    <submittedName>
        <fullName evidence="1">Uncharacterized protein</fullName>
    </submittedName>
</protein>
<dbReference type="HOGENOM" id="CLU_3181880_0_0_9"/>